<proteinExistence type="predicted"/>
<dbReference type="InterPro" id="IPR016024">
    <property type="entry name" value="ARM-type_fold"/>
</dbReference>
<evidence type="ECO:0000313" key="1">
    <source>
        <dbReference type="EMBL" id="RPD83158.1"/>
    </source>
</evidence>
<dbReference type="PANTHER" id="PTHR34070">
    <property type="entry name" value="ARMADILLO-TYPE FOLD"/>
    <property type="match status" value="1"/>
</dbReference>
<sequence>MLEQLIIQLYQKKNTRQAVQMAAYMRNQFPFLGIRTPERKKLCTAYFKQEKAKKHIDWQAVERLWALPEREFQYIAADYLRIMQSFLTEQDLSRLQKLVITKSWWDTVDNLDQTIGNIRFPCQTVDDAMLAWSKADNIWLRRVAINHQLLRKENTKPDLLKRILLNNLNQTEFFINKAMGWILRDYSKTNPEWVRTFIAENKAGLSQLTIREAEKYL</sequence>
<dbReference type="CDD" id="cd07064">
    <property type="entry name" value="AlkD_like_1"/>
    <property type="match status" value="1"/>
</dbReference>
<dbReference type="PANTHER" id="PTHR34070:SF1">
    <property type="entry name" value="DNA ALKYLATION REPAIR PROTEIN"/>
    <property type="match status" value="1"/>
</dbReference>
<dbReference type="InterPro" id="IPR014825">
    <property type="entry name" value="DNA_alkylation"/>
</dbReference>
<dbReference type="OrthoDB" id="9775346at2"/>
<reference evidence="1 2" key="1">
    <citation type="submission" date="2018-11" db="EMBL/GenBank/DDBJ databases">
        <title>Neisseria weixii sp. nov. isolated from the rectal contents of plateau pika (Ochotona cruzoniae).</title>
        <authorList>
            <person name="Zhang G."/>
        </authorList>
    </citation>
    <scope>NUCLEOTIDE SEQUENCE [LARGE SCALE GENOMIC DNA]</scope>
    <source>
        <strain evidence="1 2">10009</strain>
    </source>
</reference>
<organism evidence="1 2">
    <name type="scientific">Neisseria weixii</name>
    <dbReference type="NCBI Taxonomy" id="1853276"/>
    <lineage>
        <taxon>Bacteria</taxon>
        <taxon>Pseudomonadati</taxon>
        <taxon>Pseudomonadota</taxon>
        <taxon>Betaproteobacteria</taxon>
        <taxon>Neisseriales</taxon>
        <taxon>Neisseriaceae</taxon>
        <taxon>Neisseria</taxon>
    </lineage>
</organism>
<name>A0A3N4MIX7_9NEIS</name>
<gene>
    <name evidence="1" type="ORF">EGK74_13310</name>
</gene>
<dbReference type="Gene3D" id="1.25.40.290">
    <property type="entry name" value="ARM repeat domains"/>
    <property type="match status" value="1"/>
</dbReference>
<dbReference type="SUPFAM" id="SSF48371">
    <property type="entry name" value="ARM repeat"/>
    <property type="match status" value="1"/>
</dbReference>
<dbReference type="Pfam" id="PF08713">
    <property type="entry name" value="DNA_alkylation"/>
    <property type="match status" value="1"/>
</dbReference>
<protein>
    <submittedName>
        <fullName evidence="1">DNA alkylation repair protein</fullName>
    </submittedName>
</protein>
<dbReference type="Gene3D" id="1.20.1660.10">
    <property type="entry name" value="Hypothetical protein (EF3068)"/>
    <property type="match status" value="1"/>
</dbReference>
<dbReference type="RefSeq" id="WP_123805053.1">
    <property type="nucleotide sequence ID" value="NZ_RPFL01000074.1"/>
</dbReference>
<accession>A0A3N4MIX7</accession>
<dbReference type="AlphaFoldDB" id="A0A3N4MIX7"/>
<keyword evidence="2" id="KW-1185">Reference proteome</keyword>
<comment type="caution">
    <text evidence="1">The sequence shown here is derived from an EMBL/GenBank/DDBJ whole genome shotgun (WGS) entry which is preliminary data.</text>
</comment>
<dbReference type="Proteomes" id="UP000272412">
    <property type="component" value="Unassembled WGS sequence"/>
</dbReference>
<evidence type="ECO:0000313" key="2">
    <source>
        <dbReference type="Proteomes" id="UP000272412"/>
    </source>
</evidence>
<dbReference type="EMBL" id="RPFL01000074">
    <property type="protein sequence ID" value="RPD83158.1"/>
    <property type="molecule type" value="Genomic_DNA"/>
</dbReference>